<dbReference type="AlphaFoldDB" id="B2ILI8"/>
<reference evidence="3 4" key="1">
    <citation type="submission" date="2008-03" db="EMBL/GenBank/DDBJ databases">
        <title>Complete sequence of plasmid1 of Beijerinckia indica subsp. indica ATCC 9039.</title>
        <authorList>
            <consortium name="US DOE Joint Genome Institute"/>
            <person name="Copeland A."/>
            <person name="Lucas S."/>
            <person name="Lapidus A."/>
            <person name="Glavina del Rio T."/>
            <person name="Dalin E."/>
            <person name="Tice H."/>
            <person name="Bruce D."/>
            <person name="Goodwin L."/>
            <person name="Pitluck S."/>
            <person name="LaButti K."/>
            <person name="Schmutz J."/>
            <person name="Larimer F."/>
            <person name="Land M."/>
            <person name="Hauser L."/>
            <person name="Kyrpides N."/>
            <person name="Mikhailova N."/>
            <person name="Dunfield P.F."/>
            <person name="Dedysh S.N."/>
            <person name="Liesack W."/>
            <person name="Saw J.H."/>
            <person name="Alam M."/>
            <person name="Chen Y."/>
            <person name="Murrell J.C."/>
            <person name="Richardson P."/>
        </authorList>
    </citation>
    <scope>NUCLEOTIDE SEQUENCE [LARGE SCALE GENOMIC DNA]</scope>
    <source>
        <strain evidence="4">ATCC 9039 / DSM 1715 / NCIMB 8712</strain>
        <plasmid evidence="3 4">pBIND01</plasmid>
    </source>
</reference>
<keyword evidence="3" id="KW-0614">Plasmid</keyword>
<evidence type="ECO:0000256" key="1">
    <source>
        <dbReference type="SAM" id="MobiDB-lite"/>
    </source>
</evidence>
<feature type="signal peptide" evidence="2">
    <location>
        <begin position="1"/>
        <end position="21"/>
    </location>
</feature>
<accession>B2ILI8</accession>
<sequence length="147" mass="15702">MRALLSIVLLGSFALCAPAKAEFTVLPSASHAAEGIKKTQPKPAKSLNKRKPQHSQQTGGNKNKTAILKPKSSLEAQAIGFGSQIPLSFALKQIVPPHMTIQFGPGITPDVLVDWRGGREWKIVLEEAVQPLGIHVSVKGQALVLSL</sequence>
<dbReference type="OrthoDB" id="8455663at2"/>
<evidence type="ECO:0000313" key="4">
    <source>
        <dbReference type="Proteomes" id="UP000001695"/>
    </source>
</evidence>
<feature type="chain" id="PRO_5002777190" evidence="2">
    <location>
        <begin position="22"/>
        <end position="147"/>
    </location>
</feature>
<proteinExistence type="predicted"/>
<feature type="compositionally biased region" description="Polar residues" evidence="1">
    <location>
        <begin position="54"/>
        <end position="64"/>
    </location>
</feature>
<protein>
    <submittedName>
        <fullName evidence="3">Uncharacterized protein</fullName>
    </submittedName>
</protein>
<dbReference type="KEGG" id="bid:Bind_3859"/>
<dbReference type="RefSeq" id="WP_012383001.1">
    <property type="nucleotide sequence ID" value="NC_010580.1"/>
</dbReference>
<geneLocation type="plasmid" evidence="3 4">
    <name>pBIND01</name>
</geneLocation>
<evidence type="ECO:0000313" key="3">
    <source>
        <dbReference type="EMBL" id="ACB97388.1"/>
    </source>
</evidence>
<dbReference type="HOGENOM" id="CLU_1764448_0_0_5"/>
<name>B2ILI8_BEII9</name>
<dbReference type="Proteomes" id="UP000001695">
    <property type="component" value="Plasmid pBIND01"/>
</dbReference>
<keyword evidence="2" id="KW-0732">Signal</keyword>
<dbReference type="EMBL" id="CP001017">
    <property type="protein sequence ID" value="ACB97388.1"/>
    <property type="molecule type" value="Genomic_DNA"/>
</dbReference>
<organism evidence="3 4">
    <name type="scientific">Beijerinckia indica subsp. indica (strain ATCC 9039 / DSM 1715 / NCIMB 8712)</name>
    <dbReference type="NCBI Taxonomy" id="395963"/>
    <lineage>
        <taxon>Bacteria</taxon>
        <taxon>Pseudomonadati</taxon>
        <taxon>Pseudomonadota</taxon>
        <taxon>Alphaproteobacteria</taxon>
        <taxon>Hyphomicrobiales</taxon>
        <taxon>Beijerinckiaceae</taxon>
        <taxon>Beijerinckia</taxon>
    </lineage>
</organism>
<gene>
    <name evidence="3" type="ordered locus">Bind_3859</name>
</gene>
<evidence type="ECO:0000256" key="2">
    <source>
        <dbReference type="SAM" id="SignalP"/>
    </source>
</evidence>
<feature type="region of interest" description="Disordered" evidence="1">
    <location>
        <begin position="32"/>
        <end position="65"/>
    </location>
</feature>
<keyword evidence="4" id="KW-1185">Reference proteome</keyword>